<protein>
    <recommendedName>
        <fullName evidence="4">Nucleoside diphosphate kinase</fullName>
        <ecNumber evidence="3">2.7.4.6</ecNumber>
    </recommendedName>
</protein>
<dbReference type="GO" id="GO:0006228">
    <property type="term" value="P:UTP biosynthetic process"/>
    <property type="evidence" value="ECO:0007669"/>
    <property type="project" value="InterPro"/>
</dbReference>
<keyword evidence="5" id="KW-0808">Transferase</keyword>
<name>A0A8H7PMX1_MORIS</name>
<dbReference type="PANTHER" id="PTHR11349">
    <property type="entry name" value="NUCLEOSIDE DIPHOSPHATE KINASE"/>
    <property type="match status" value="1"/>
</dbReference>
<gene>
    <name evidence="10" type="ORF">INT43_005593</name>
</gene>
<evidence type="ECO:0000256" key="4">
    <source>
        <dbReference type="ARBA" id="ARBA00017632"/>
    </source>
</evidence>
<evidence type="ECO:0000256" key="3">
    <source>
        <dbReference type="ARBA" id="ARBA00012966"/>
    </source>
</evidence>
<feature type="binding site" evidence="7">
    <location>
        <position position="84"/>
    </location>
    <ligand>
        <name>ATP</name>
        <dbReference type="ChEBI" id="CHEBI:30616"/>
    </ligand>
</feature>
<evidence type="ECO:0000256" key="7">
    <source>
        <dbReference type="PROSITE-ProRule" id="PRU00706"/>
    </source>
</evidence>
<dbReference type="EC" id="2.7.4.6" evidence="3"/>
<sequence length="242" mass="26100">MFSTRLASRFGSRMASNAIKARSFSTGARAGAVAGARKKLVVGAVAATAGYVYYQSTQAPILADSKSVAGVKGTDSERTFIMIKPDGVQRGLIGKVVSRFEERGYKLVAMKTVAPSKDLAEKHYADLKNKPFFPSLVEYMSNGAAPVVVKELSQELIYMSIVSVWEGTDVIRQGRVMLGATSPLDAAPGTIRGQYCVSIGRNAIHGSDSFESAEKEIGMWFSAAGELVSWEPANWKWVMSNN</sequence>
<comment type="similarity">
    <text evidence="2 7 8">Belongs to the NDK family.</text>
</comment>
<dbReference type="NCBIfam" id="NF001908">
    <property type="entry name" value="PRK00668.1"/>
    <property type="match status" value="1"/>
</dbReference>
<dbReference type="Proteomes" id="UP000654370">
    <property type="component" value="Unassembled WGS sequence"/>
</dbReference>
<dbReference type="PRINTS" id="PR01243">
    <property type="entry name" value="NUCDPKINASE"/>
</dbReference>
<evidence type="ECO:0000256" key="1">
    <source>
        <dbReference type="ARBA" id="ARBA00001946"/>
    </source>
</evidence>
<accession>A0A8H7PMX1</accession>
<evidence type="ECO:0000256" key="8">
    <source>
        <dbReference type="RuleBase" id="RU004011"/>
    </source>
</evidence>
<feature type="binding site" evidence="7">
    <location>
        <position position="192"/>
    </location>
    <ligand>
        <name>ATP</name>
        <dbReference type="ChEBI" id="CHEBI:30616"/>
    </ligand>
</feature>
<feature type="binding site" evidence="7">
    <location>
        <position position="181"/>
    </location>
    <ligand>
        <name>ATP</name>
        <dbReference type="ChEBI" id="CHEBI:30616"/>
    </ligand>
</feature>
<dbReference type="SMART" id="SM00562">
    <property type="entry name" value="NDK"/>
    <property type="match status" value="1"/>
</dbReference>
<reference evidence="10" key="1">
    <citation type="submission" date="2020-12" db="EMBL/GenBank/DDBJ databases">
        <title>Metabolic potential, ecology and presence of endohyphal bacteria is reflected in genomic diversity of Mucoromycotina.</title>
        <authorList>
            <person name="Muszewska A."/>
            <person name="Okrasinska A."/>
            <person name="Steczkiewicz K."/>
            <person name="Drgas O."/>
            <person name="Orlowska M."/>
            <person name="Perlinska-Lenart U."/>
            <person name="Aleksandrzak-Piekarczyk T."/>
            <person name="Szatraj K."/>
            <person name="Zielenkiewicz U."/>
            <person name="Pilsyk S."/>
            <person name="Malc E."/>
            <person name="Mieczkowski P."/>
            <person name="Kruszewska J.S."/>
            <person name="Biernat P."/>
            <person name="Pawlowska J."/>
        </authorList>
    </citation>
    <scope>NUCLEOTIDE SEQUENCE</scope>
    <source>
        <strain evidence="10">WA0000067209</strain>
    </source>
</reference>
<dbReference type="GO" id="GO:0006183">
    <property type="term" value="P:GTP biosynthetic process"/>
    <property type="evidence" value="ECO:0007669"/>
    <property type="project" value="InterPro"/>
</dbReference>
<comment type="caution">
    <text evidence="10">The sequence shown here is derived from an EMBL/GenBank/DDBJ whole genome shotgun (WGS) entry which is preliminary data.</text>
</comment>
<feature type="binding site" evidence="7">
    <location>
        <position position="175"/>
    </location>
    <ligand>
        <name>ATP</name>
        <dbReference type="ChEBI" id="CHEBI:30616"/>
    </ligand>
</feature>
<comment type="cofactor">
    <cofactor evidence="1">
        <name>Mg(2+)</name>
        <dbReference type="ChEBI" id="CHEBI:18420"/>
    </cofactor>
</comment>
<dbReference type="Pfam" id="PF00334">
    <property type="entry name" value="NDK"/>
    <property type="match status" value="1"/>
</dbReference>
<proteinExistence type="inferred from homology"/>
<evidence type="ECO:0000313" key="10">
    <source>
        <dbReference type="EMBL" id="KAG2176359.1"/>
    </source>
</evidence>
<dbReference type="InterPro" id="IPR001564">
    <property type="entry name" value="Nucleoside_diP_kinase"/>
</dbReference>
<feature type="binding site" evidence="7">
    <location>
        <position position="202"/>
    </location>
    <ligand>
        <name>ATP</name>
        <dbReference type="ChEBI" id="CHEBI:30616"/>
    </ligand>
</feature>
<feature type="active site" description="Pros-phosphohistidine intermediate" evidence="7">
    <location>
        <position position="205"/>
    </location>
</feature>
<dbReference type="PROSITE" id="PS51374">
    <property type="entry name" value="NDPK_LIKE"/>
    <property type="match status" value="1"/>
</dbReference>
<evidence type="ECO:0000256" key="2">
    <source>
        <dbReference type="ARBA" id="ARBA00008142"/>
    </source>
</evidence>
<keyword evidence="6" id="KW-0418">Kinase</keyword>
<dbReference type="InterPro" id="IPR034907">
    <property type="entry name" value="NDK-like_dom"/>
</dbReference>
<keyword evidence="11" id="KW-1185">Reference proteome</keyword>
<dbReference type="OrthoDB" id="2162449at2759"/>
<evidence type="ECO:0000256" key="6">
    <source>
        <dbReference type="ARBA" id="ARBA00022777"/>
    </source>
</evidence>
<feature type="domain" description="Nucleoside diphosphate kinase-like" evidence="9">
    <location>
        <begin position="76"/>
        <end position="228"/>
    </location>
</feature>
<dbReference type="FunFam" id="3.30.70.141:FF:000002">
    <property type="entry name" value="Nucleoside diphosphate kinase"/>
    <property type="match status" value="1"/>
</dbReference>
<dbReference type="AlphaFoldDB" id="A0A8H7PMX1"/>
<organism evidence="10 11">
    <name type="scientific">Mortierella isabellina</name>
    <name type="common">Filamentous fungus</name>
    <name type="synonym">Umbelopsis isabellina</name>
    <dbReference type="NCBI Taxonomy" id="91625"/>
    <lineage>
        <taxon>Eukaryota</taxon>
        <taxon>Fungi</taxon>
        <taxon>Fungi incertae sedis</taxon>
        <taxon>Mucoromycota</taxon>
        <taxon>Mucoromycotina</taxon>
        <taxon>Umbelopsidomycetes</taxon>
        <taxon>Umbelopsidales</taxon>
        <taxon>Umbelopsidaceae</taxon>
        <taxon>Umbelopsis</taxon>
    </lineage>
</organism>
<dbReference type="GO" id="GO:0006241">
    <property type="term" value="P:CTP biosynthetic process"/>
    <property type="evidence" value="ECO:0007669"/>
    <property type="project" value="InterPro"/>
</dbReference>
<dbReference type="GO" id="GO:0004550">
    <property type="term" value="F:nucleoside diphosphate kinase activity"/>
    <property type="evidence" value="ECO:0007669"/>
    <property type="project" value="UniProtKB-EC"/>
</dbReference>
<dbReference type="SUPFAM" id="SSF54919">
    <property type="entry name" value="Nucleoside diphosphate kinase, NDK"/>
    <property type="match status" value="1"/>
</dbReference>
<evidence type="ECO:0000313" key="11">
    <source>
        <dbReference type="Proteomes" id="UP000654370"/>
    </source>
</evidence>
<feature type="binding site" evidence="7">
    <location>
        <position position="132"/>
    </location>
    <ligand>
        <name>ATP</name>
        <dbReference type="ChEBI" id="CHEBI:30616"/>
    </ligand>
</feature>
<dbReference type="CDD" id="cd04413">
    <property type="entry name" value="NDPk_I"/>
    <property type="match status" value="1"/>
</dbReference>
<dbReference type="InterPro" id="IPR036850">
    <property type="entry name" value="NDK-like_dom_sf"/>
</dbReference>
<evidence type="ECO:0000259" key="9">
    <source>
        <dbReference type="SMART" id="SM00562"/>
    </source>
</evidence>
<dbReference type="EMBL" id="JAEPQZ010000010">
    <property type="protein sequence ID" value="KAG2176359.1"/>
    <property type="molecule type" value="Genomic_DNA"/>
</dbReference>
<evidence type="ECO:0000256" key="5">
    <source>
        <dbReference type="ARBA" id="ARBA00022679"/>
    </source>
</evidence>
<dbReference type="Gene3D" id="3.30.70.141">
    <property type="entry name" value="Nucleoside diphosphate kinase-like domain"/>
    <property type="match status" value="1"/>
</dbReference>